<protein>
    <submittedName>
        <fullName evidence="1">Uncharacterized protein</fullName>
    </submittedName>
</protein>
<dbReference type="Proteomes" id="UP000309594">
    <property type="component" value="Unassembled WGS sequence"/>
</dbReference>
<evidence type="ECO:0000313" key="1">
    <source>
        <dbReference type="EMBL" id="TKC57686.1"/>
    </source>
</evidence>
<sequence length="161" mass="18586">MKAKKANTVDDQLTTEQQMNAEVLQAFNLITQSARAVVSNFETKKYRTSVLINHLQNNSNSLVKEYLSYFFNVTLTRNKNSLLVIYIGFDTEAVTRFGSMLHNQLIREVMKHTMQDNTSVNIESCIRVDANTKDVRYFFYKRITEGENEYVTILVDEPVAV</sequence>
<dbReference type="EMBL" id="SWDX01000009">
    <property type="protein sequence ID" value="TKC57686.1"/>
    <property type="molecule type" value="Genomic_DNA"/>
</dbReference>
<accession>A0A4V6WPH8</accession>
<name>A0A4V6WPH8_9SPHI</name>
<dbReference type="RefSeq" id="WP_136881607.1">
    <property type="nucleotide sequence ID" value="NZ_SWDX01000009.1"/>
</dbReference>
<evidence type="ECO:0000313" key="2">
    <source>
        <dbReference type="Proteomes" id="UP000309594"/>
    </source>
</evidence>
<proteinExistence type="predicted"/>
<reference evidence="1 2" key="1">
    <citation type="submission" date="2019-04" db="EMBL/GenBank/DDBJ databases">
        <title>Pedobacter sp. RP-1-16 sp. nov., isolated from Arctic soil.</title>
        <authorList>
            <person name="Dahal R.H."/>
            <person name="Kim D.-U."/>
        </authorList>
    </citation>
    <scope>NUCLEOTIDE SEQUENCE [LARGE SCALE GENOMIC DNA]</scope>
    <source>
        <strain evidence="1 2">RP-1-16</strain>
    </source>
</reference>
<comment type="caution">
    <text evidence="1">The sequence shown here is derived from an EMBL/GenBank/DDBJ whole genome shotgun (WGS) entry which is preliminary data.</text>
</comment>
<gene>
    <name evidence="1" type="ORF">FBD94_20655</name>
</gene>
<organism evidence="1 2">
    <name type="scientific">Pedobacter hiemivivus</name>
    <dbReference type="NCBI Taxonomy" id="2530454"/>
    <lineage>
        <taxon>Bacteria</taxon>
        <taxon>Pseudomonadati</taxon>
        <taxon>Bacteroidota</taxon>
        <taxon>Sphingobacteriia</taxon>
        <taxon>Sphingobacteriales</taxon>
        <taxon>Sphingobacteriaceae</taxon>
        <taxon>Pedobacter</taxon>
    </lineage>
</organism>
<dbReference type="AlphaFoldDB" id="A0A4V6WPH8"/>